<reference evidence="2" key="1">
    <citation type="submission" date="2019-08" db="EMBL/GenBank/DDBJ databases">
        <authorList>
            <person name="Beers A.L."/>
            <person name="Becker A.J."/>
            <person name="Leyhe M.J."/>
            <person name="Li C.M."/>
            <person name="Maas J.R."/>
            <person name="Resendiz-Medina K.E."/>
            <person name="Seggerman F.M."/>
            <person name="Taylor S.B."/>
            <person name="Friedman J.A."/>
            <person name="Miller J.M."/>
            <person name="Boury N.M."/>
            <person name="Peters N.T."/>
            <person name="Gurney S.M.R."/>
            <person name="Garlena R.A."/>
            <person name="Russell D.A."/>
            <person name="Pope W.H."/>
            <person name="Jacobs-Sera D."/>
            <person name="Hatfull G.F."/>
        </authorList>
    </citation>
    <scope>NUCLEOTIDE SEQUENCE [LARGE SCALE GENOMIC DNA]</scope>
</reference>
<name>A0A5J6T3H1_9CAUD</name>
<evidence type="ECO:0000313" key="2">
    <source>
        <dbReference type="EMBL" id="QFG04946.1"/>
    </source>
</evidence>
<evidence type="ECO:0000256" key="1">
    <source>
        <dbReference type="SAM" id="MobiDB-lite"/>
    </source>
</evidence>
<protein>
    <submittedName>
        <fullName evidence="2">Uncharacterized protein</fullName>
    </submittedName>
</protein>
<organism evidence="2 3">
    <name type="scientific">Microbacterium phage PhriedRice</name>
    <dbReference type="NCBI Taxonomy" id="2652407"/>
    <lineage>
        <taxon>Viruses</taxon>
        <taxon>Duplodnaviria</taxon>
        <taxon>Heunggongvirae</taxon>
        <taxon>Uroviricota</taxon>
        <taxon>Caudoviricetes</taxon>
        <taxon>Eekayvirinae</taxon>
        <taxon>Akonivirus</taxon>
        <taxon>Akonivirus phedro</taxon>
    </lineage>
</organism>
<dbReference type="Proteomes" id="UP000326946">
    <property type="component" value="Segment"/>
</dbReference>
<evidence type="ECO:0000313" key="3">
    <source>
        <dbReference type="Proteomes" id="UP000326946"/>
    </source>
</evidence>
<accession>A0A5J6T3H1</accession>
<feature type="compositionally biased region" description="Low complexity" evidence="1">
    <location>
        <begin position="8"/>
        <end position="29"/>
    </location>
</feature>
<feature type="region of interest" description="Disordered" evidence="1">
    <location>
        <begin position="1"/>
        <end position="29"/>
    </location>
</feature>
<proteinExistence type="predicted"/>
<dbReference type="EMBL" id="MN310546">
    <property type="protein sequence ID" value="QFG04946.1"/>
    <property type="molecule type" value="Genomic_DNA"/>
</dbReference>
<gene>
    <name evidence="2" type="primary">24</name>
    <name evidence="2" type="ORF">SEA_PHRIEDRICE_24</name>
</gene>
<sequence>MARKNDTESTATAEVSEAAAATRAAVATRPRQSVVRFVQHFVTIRDTAPEELDRLFGDQQEALAEVADQVENPVQAAIEKVTAEQRDRSIKALENEDELNGYAAYVFDKETFEEKTREKKPRVKRTVAEKATDLLAEASDEDLAALREMLAARGL</sequence>